<feature type="region of interest" description="Disordered" evidence="1">
    <location>
        <begin position="1"/>
        <end position="41"/>
    </location>
</feature>
<feature type="compositionally biased region" description="Polar residues" evidence="1">
    <location>
        <begin position="1"/>
        <end position="12"/>
    </location>
</feature>
<evidence type="ECO:0000313" key="3">
    <source>
        <dbReference type="Proteomes" id="UP000677804"/>
    </source>
</evidence>
<proteinExistence type="predicted"/>
<dbReference type="EMBL" id="CP074405">
    <property type="protein sequence ID" value="QVI63607.1"/>
    <property type="molecule type" value="Genomic_DNA"/>
</dbReference>
<gene>
    <name evidence="2" type="ORF">KG103_07065</name>
</gene>
<reference evidence="2 3" key="1">
    <citation type="submission" date="2021-05" db="EMBL/GenBank/DDBJ databases">
        <title>Novel species in genus Cellulomonas.</title>
        <authorList>
            <person name="Zhang G."/>
        </authorList>
    </citation>
    <scope>NUCLEOTIDE SEQUENCE [LARGE SCALE GENOMIC DNA]</scope>
    <source>
        <strain evidence="3">zg-ZUI222</strain>
    </source>
</reference>
<dbReference type="Gene3D" id="3.90.1150.200">
    <property type="match status" value="1"/>
</dbReference>
<evidence type="ECO:0000313" key="2">
    <source>
        <dbReference type="EMBL" id="QVI63607.1"/>
    </source>
</evidence>
<accession>A0ABX8D840</accession>
<protein>
    <recommendedName>
        <fullName evidence="4">YdhG-like domain-containing protein</fullName>
    </recommendedName>
</protein>
<evidence type="ECO:0008006" key="4">
    <source>
        <dbReference type="Google" id="ProtNLM"/>
    </source>
</evidence>
<name>A0ABX8D840_9CELL</name>
<feature type="compositionally biased region" description="Basic and acidic residues" evidence="1">
    <location>
        <begin position="19"/>
        <end position="41"/>
    </location>
</feature>
<sequence>MTASKAQATEGTFSAAERAAMKERAAELRADSARGGKQAKADRLEADVLAKIAEMPPADRALAERFHALVREHAPHLAPRTWYGMPAYAKDGRVLCFLKPSEKFGSRYTTIGFEDPAALDDGPLWPTSYALTAWTDGVGRTLADLVRRAAG</sequence>
<evidence type="ECO:0000256" key="1">
    <source>
        <dbReference type="SAM" id="MobiDB-lite"/>
    </source>
</evidence>
<dbReference type="SUPFAM" id="SSF159888">
    <property type="entry name" value="YdhG-like"/>
    <property type="match status" value="1"/>
</dbReference>
<keyword evidence="3" id="KW-1185">Reference proteome</keyword>
<dbReference type="Proteomes" id="UP000677804">
    <property type="component" value="Chromosome"/>
</dbReference>
<organism evidence="2 3">
    <name type="scientific">Cellulomonas wangleii</name>
    <dbReference type="NCBI Taxonomy" id="2816956"/>
    <lineage>
        <taxon>Bacteria</taxon>
        <taxon>Bacillati</taxon>
        <taxon>Actinomycetota</taxon>
        <taxon>Actinomycetes</taxon>
        <taxon>Micrococcales</taxon>
        <taxon>Cellulomonadaceae</taxon>
        <taxon>Cellulomonas</taxon>
    </lineage>
</organism>
<dbReference type="RefSeq" id="WP_207340594.1">
    <property type="nucleotide sequence ID" value="NZ_CP074405.1"/>
</dbReference>